<evidence type="ECO:0000313" key="1">
    <source>
        <dbReference type="EMBL" id="MCT2559413.1"/>
    </source>
</evidence>
<accession>A0A9X3ALL3</accession>
<sequence length="167" mass="17725">MIALEPLFGGALLGRAMMTTATEALIPSLWFERIAKIASGQLGSIENALRHAAHLLQLTPSPFRDVVRLGCDETKFEGLLDAGAFDAAARYLVGQPTALSIEAQGERASYRATIGCSILGRAISGSGQTEASAILNAWTTCLLNLKTEYGDDLLNLHGQREPGLRAG</sequence>
<name>A0A9X3ALL3_9SPHN</name>
<gene>
    <name evidence="1" type="ORF">N0B51_10525</name>
</gene>
<proteinExistence type="predicted"/>
<dbReference type="RefSeq" id="WP_259962308.1">
    <property type="nucleotide sequence ID" value="NZ_JAOAMV010000005.1"/>
</dbReference>
<reference evidence="1" key="1">
    <citation type="submission" date="2022-09" db="EMBL/GenBank/DDBJ databases">
        <title>The genome sequence of Tsuneonella sp. YG55.</title>
        <authorList>
            <person name="Liu Y."/>
        </authorList>
    </citation>
    <scope>NUCLEOTIDE SEQUENCE</scope>
    <source>
        <strain evidence="1">YG55</strain>
    </source>
</reference>
<organism evidence="1 2">
    <name type="scientific">Tsuneonella litorea</name>
    <dbReference type="NCBI Taxonomy" id="2976475"/>
    <lineage>
        <taxon>Bacteria</taxon>
        <taxon>Pseudomonadati</taxon>
        <taxon>Pseudomonadota</taxon>
        <taxon>Alphaproteobacteria</taxon>
        <taxon>Sphingomonadales</taxon>
        <taxon>Erythrobacteraceae</taxon>
        <taxon>Tsuneonella</taxon>
    </lineage>
</organism>
<dbReference type="Proteomes" id="UP001142648">
    <property type="component" value="Unassembled WGS sequence"/>
</dbReference>
<comment type="caution">
    <text evidence="1">The sequence shown here is derived from an EMBL/GenBank/DDBJ whole genome shotgun (WGS) entry which is preliminary data.</text>
</comment>
<keyword evidence="2" id="KW-1185">Reference proteome</keyword>
<protein>
    <submittedName>
        <fullName evidence="1">Uncharacterized protein</fullName>
    </submittedName>
</protein>
<evidence type="ECO:0000313" key="2">
    <source>
        <dbReference type="Proteomes" id="UP001142648"/>
    </source>
</evidence>
<dbReference type="AlphaFoldDB" id="A0A9X3ALL3"/>
<dbReference type="EMBL" id="JAOAMV010000005">
    <property type="protein sequence ID" value="MCT2559413.1"/>
    <property type="molecule type" value="Genomic_DNA"/>
</dbReference>